<evidence type="ECO:0000313" key="1">
    <source>
        <dbReference type="EMBL" id="KAK7346574.1"/>
    </source>
</evidence>
<evidence type="ECO:0000313" key="2">
    <source>
        <dbReference type="Proteomes" id="UP001374584"/>
    </source>
</evidence>
<accession>A0AAN9M2J4</accession>
<protein>
    <submittedName>
        <fullName evidence="1">Uncharacterized protein</fullName>
    </submittedName>
</protein>
<dbReference type="Proteomes" id="UP001374584">
    <property type="component" value="Unassembled WGS sequence"/>
</dbReference>
<gene>
    <name evidence="1" type="ORF">VNO80_21096</name>
</gene>
<comment type="caution">
    <text evidence="1">The sequence shown here is derived from an EMBL/GenBank/DDBJ whole genome shotgun (WGS) entry which is preliminary data.</text>
</comment>
<sequence length="207" mass="23178">MNCNAYPNGHVMGDYRSSSLWPEPLFIWKLGEIYVTRSIMVLMTLTSDPPLPQNRTLCCSDRPASPPMYTTSLLARYSMDFVLLGPMRNGGTILRGLLLDAQGLLPLRAMVIDSSRWTRGGEQDLESSNASYPTVKVSDSQSSKLAVYVPLFCRHHWHSSFSHSSPHVSLSQTMTRFPPQPIPFPTPLHLHSSYTCPPSHVSLSRFL</sequence>
<organism evidence="1 2">
    <name type="scientific">Phaseolus coccineus</name>
    <name type="common">Scarlet runner bean</name>
    <name type="synonym">Phaseolus multiflorus</name>
    <dbReference type="NCBI Taxonomy" id="3886"/>
    <lineage>
        <taxon>Eukaryota</taxon>
        <taxon>Viridiplantae</taxon>
        <taxon>Streptophyta</taxon>
        <taxon>Embryophyta</taxon>
        <taxon>Tracheophyta</taxon>
        <taxon>Spermatophyta</taxon>
        <taxon>Magnoliopsida</taxon>
        <taxon>eudicotyledons</taxon>
        <taxon>Gunneridae</taxon>
        <taxon>Pentapetalae</taxon>
        <taxon>rosids</taxon>
        <taxon>fabids</taxon>
        <taxon>Fabales</taxon>
        <taxon>Fabaceae</taxon>
        <taxon>Papilionoideae</taxon>
        <taxon>50 kb inversion clade</taxon>
        <taxon>NPAAA clade</taxon>
        <taxon>indigoferoid/millettioid clade</taxon>
        <taxon>Phaseoleae</taxon>
        <taxon>Phaseolus</taxon>
    </lineage>
</organism>
<proteinExistence type="predicted"/>
<keyword evidence="2" id="KW-1185">Reference proteome</keyword>
<dbReference type="AlphaFoldDB" id="A0AAN9M2J4"/>
<dbReference type="EMBL" id="JAYMYR010000008">
    <property type="protein sequence ID" value="KAK7346574.1"/>
    <property type="molecule type" value="Genomic_DNA"/>
</dbReference>
<reference evidence="1 2" key="1">
    <citation type="submission" date="2024-01" db="EMBL/GenBank/DDBJ databases">
        <title>The genomes of 5 underutilized Papilionoideae crops provide insights into root nodulation and disease resistanc.</title>
        <authorList>
            <person name="Jiang F."/>
        </authorList>
    </citation>
    <scope>NUCLEOTIDE SEQUENCE [LARGE SCALE GENOMIC DNA]</scope>
    <source>
        <strain evidence="1">JINMINGXINNONG_FW02</strain>
        <tissue evidence="1">Leaves</tissue>
    </source>
</reference>
<name>A0AAN9M2J4_PHACN</name>